<proteinExistence type="predicted"/>
<evidence type="ECO:0000313" key="2">
    <source>
        <dbReference type="Proteomes" id="UP000050761"/>
    </source>
</evidence>
<dbReference type="AlphaFoldDB" id="A0A183FVB8"/>
<keyword evidence="2" id="KW-1185">Reference proteome</keyword>
<sequence length="291" mass="32734">MPAQELTLKQAREQFEALISRLKKREEFVDWIHATYCEGEDCAKPMFVADAISKLREIADHIKMKVPDGTVQSETIKWPVSGHDADCGEKNTVHVDCFLYDDYALEAMMKAGKLKRRYCGDCGSRNVVDLNFISHSLAHCQLEFIFTQLVPLKSQPEGFHVLDIGSRLGAVIYAASLYSCGKATVTGVELNQDFVKLQEEVIRDYSLQNVKVVCADIRAESDLVNQADLINVKVVCADIRAESDLVNQADLIVMNNVFSFFLEPEEQVQNTRGVCRAIHFSLPESRARLNL</sequence>
<protein>
    <submittedName>
        <fullName evidence="3">Methyltranfer_dom domain-containing protein</fullName>
    </submittedName>
</protein>
<name>A0A183FVB8_HELPZ</name>
<accession>A0A3P7YSJ4</accession>
<dbReference type="PANTHER" id="PTHR43675:SF1">
    <property type="entry name" value="RIKEN CDNA 2700097O09 GENE"/>
    <property type="match status" value="1"/>
</dbReference>
<dbReference type="OrthoDB" id="15794at2759"/>
<dbReference type="Proteomes" id="UP000050761">
    <property type="component" value="Unassembled WGS sequence"/>
</dbReference>
<dbReference type="CDD" id="cd02440">
    <property type="entry name" value="AdoMet_MTases"/>
    <property type="match status" value="1"/>
</dbReference>
<evidence type="ECO:0000313" key="1">
    <source>
        <dbReference type="EMBL" id="VDO91426.1"/>
    </source>
</evidence>
<gene>
    <name evidence="1" type="ORF">HPBE_LOCUS12237</name>
</gene>
<organism evidence="2 3">
    <name type="scientific">Heligmosomoides polygyrus</name>
    <name type="common">Parasitic roundworm</name>
    <dbReference type="NCBI Taxonomy" id="6339"/>
    <lineage>
        <taxon>Eukaryota</taxon>
        <taxon>Metazoa</taxon>
        <taxon>Ecdysozoa</taxon>
        <taxon>Nematoda</taxon>
        <taxon>Chromadorea</taxon>
        <taxon>Rhabditida</taxon>
        <taxon>Rhabditina</taxon>
        <taxon>Rhabditomorpha</taxon>
        <taxon>Strongyloidea</taxon>
        <taxon>Heligmosomidae</taxon>
        <taxon>Heligmosomoides</taxon>
    </lineage>
</organism>
<dbReference type="EMBL" id="UZAH01027413">
    <property type="protein sequence ID" value="VDO91426.1"/>
    <property type="molecule type" value="Genomic_DNA"/>
</dbReference>
<accession>A0A183FVB8</accession>
<evidence type="ECO:0000313" key="3">
    <source>
        <dbReference type="WBParaSite" id="HPBE_0001223601-mRNA-1"/>
    </source>
</evidence>
<dbReference type="Gene3D" id="3.40.50.150">
    <property type="entry name" value="Vaccinia Virus protein VP39"/>
    <property type="match status" value="1"/>
</dbReference>
<dbReference type="WBParaSite" id="HPBE_0001223601-mRNA-1">
    <property type="protein sequence ID" value="HPBE_0001223601-mRNA-1"/>
    <property type="gene ID" value="HPBE_0001223601"/>
</dbReference>
<dbReference type="InterPro" id="IPR026669">
    <property type="entry name" value="Arsenite_MeTrfase-like"/>
</dbReference>
<reference evidence="3" key="2">
    <citation type="submission" date="2019-09" db="UniProtKB">
        <authorList>
            <consortium name="WormBaseParasite"/>
        </authorList>
    </citation>
    <scope>IDENTIFICATION</scope>
</reference>
<dbReference type="SUPFAM" id="SSF53335">
    <property type="entry name" value="S-adenosyl-L-methionine-dependent methyltransferases"/>
    <property type="match status" value="1"/>
</dbReference>
<dbReference type="PANTHER" id="PTHR43675">
    <property type="entry name" value="ARSENITE METHYLTRANSFERASE"/>
    <property type="match status" value="1"/>
</dbReference>
<reference evidence="1 2" key="1">
    <citation type="submission" date="2018-11" db="EMBL/GenBank/DDBJ databases">
        <authorList>
            <consortium name="Pathogen Informatics"/>
        </authorList>
    </citation>
    <scope>NUCLEOTIDE SEQUENCE [LARGE SCALE GENOMIC DNA]</scope>
</reference>
<dbReference type="InterPro" id="IPR029063">
    <property type="entry name" value="SAM-dependent_MTases_sf"/>
</dbReference>
<dbReference type="GO" id="GO:0008168">
    <property type="term" value="F:methyltransferase activity"/>
    <property type="evidence" value="ECO:0007669"/>
    <property type="project" value="TreeGrafter"/>
</dbReference>